<dbReference type="GeneTree" id="ENSGT00390000011484"/>
<keyword evidence="3" id="KW-1185">Reference proteome</keyword>
<reference evidence="2" key="3">
    <citation type="submission" date="2025-09" db="UniProtKB">
        <authorList>
            <consortium name="Ensembl"/>
        </authorList>
    </citation>
    <scope>IDENTIFICATION</scope>
    <source>
        <strain evidence="2">Thorbecke</strain>
    </source>
</reference>
<dbReference type="PANTHER" id="PTHR37864:SF1">
    <property type="entry name" value="SIMILAR TO AVLV472"/>
    <property type="match status" value="1"/>
</dbReference>
<reference evidence="2" key="2">
    <citation type="submission" date="2025-08" db="UniProtKB">
        <authorList>
            <consortium name="Ensembl"/>
        </authorList>
    </citation>
    <scope>IDENTIFICATION</scope>
    <source>
        <strain evidence="2">Thorbecke</strain>
    </source>
</reference>
<evidence type="ECO:0000313" key="2">
    <source>
        <dbReference type="Ensembl" id="ENSOCUP00000042856.1"/>
    </source>
</evidence>
<dbReference type="AlphaFoldDB" id="A0A5F9DC39"/>
<protein>
    <submittedName>
        <fullName evidence="2">Uncharacterized protein</fullName>
    </submittedName>
</protein>
<dbReference type="Ensembl" id="ENSOCUT00000051846.1">
    <property type="protein sequence ID" value="ENSOCUP00000042856.1"/>
    <property type="gene ID" value="ENSOCUG00000004369.4"/>
</dbReference>
<gene>
    <name evidence="2" type="primary">C3H5orf46</name>
</gene>
<dbReference type="PANTHER" id="PTHR37864">
    <property type="entry name" value="SIMILAR TO AVLV472"/>
    <property type="match status" value="1"/>
</dbReference>
<keyword evidence="1" id="KW-0812">Transmembrane</keyword>
<reference evidence="2 3" key="1">
    <citation type="journal article" date="2011" name="Nature">
        <title>A high-resolution map of human evolutionary constraint using 29 mammals.</title>
        <authorList>
            <person name="Lindblad-Toh K."/>
            <person name="Garber M."/>
            <person name="Zuk O."/>
            <person name="Lin M.F."/>
            <person name="Parker B.J."/>
            <person name="Washietl S."/>
            <person name="Kheradpour P."/>
            <person name="Ernst J."/>
            <person name="Jordan G."/>
            <person name="Mauceli E."/>
            <person name="Ward L.D."/>
            <person name="Lowe C.B."/>
            <person name="Holloway A.K."/>
            <person name="Clamp M."/>
            <person name="Gnerre S."/>
            <person name="Alfoldi J."/>
            <person name="Beal K."/>
            <person name="Chang J."/>
            <person name="Clawson H."/>
            <person name="Cuff J."/>
            <person name="Di Palma F."/>
            <person name="Fitzgerald S."/>
            <person name="Flicek P."/>
            <person name="Guttman M."/>
            <person name="Hubisz M.J."/>
            <person name="Jaffe D.B."/>
            <person name="Jungreis I."/>
            <person name="Kent W.J."/>
            <person name="Kostka D."/>
            <person name="Lara M."/>
            <person name="Martins A.L."/>
            <person name="Massingham T."/>
            <person name="Moltke I."/>
            <person name="Raney B.J."/>
            <person name="Rasmussen M.D."/>
            <person name="Robinson J."/>
            <person name="Stark A."/>
            <person name="Vilella A.J."/>
            <person name="Wen J."/>
            <person name="Xie X."/>
            <person name="Zody M.C."/>
            <person name="Baldwin J."/>
            <person name="Bloom T."/>
            <person name="Chin C.W."/>
            <person name="Heiman D."/>
            <person name="Nicol R."/>
            <person name="Nusbaum C."/>
            <person name="Young S."/>
            <person name="Wilkinson J."/>
            <person name="Worley K.C."/>
            <person name="Kovar C.L."/>
            <person name="Muzny D.M."/>
            <person name="Gibbs R.A."/>
            <person name="Cree A."/>
            <person name="Dihn H.H."/>
            <person name="Fowler G."/>
            <person name="Jhangiani S."/>
            <person name="Joshi V."/>
            <person name="Lee S."/>
            <person name="Lewis L.R."/>
            <person name="Nazareth L.V."/>
            <person name="Okwuonu G."/>
            <person name="Santibanez J."/>
            <person name="Warren W.C."/>
            <person name="Mardis E.R."/>
            <person name="Weinstock G.M."/>
            <person name="Wilson R.K."/>
            <person name="Delehaunty K."/>
            <person name="Dooling D."/>
            <person name="Fronik C."/>
            <person name="Fulton L."/>
            <person name="Fulton B."/>
            <person name="Graves T."/>
            <person name="Minx P."/>
            <person name="Sodergren E."/>
            <person name="Birney E."/>
            <person name="Margulies E.H."/>
            <person name="Herrero J."/>
            <person name="Green E.D."/>
            <person name="Haussler D."/>
            <person name="Siepel A."/>
            <person name="Goldman N."/>
            <person name="Pollard K.S."/>
            <person name="Pedersen J.S."/>
            <person name="Lander E.S."/>
            <person name="Kellis M."/>
        </authorList>
    </citation>
    <scope>NUCLEOTIDE SEQUENCE [LARGE SCALE GENOMIC DNA]</scope>
    <source>
        <strain evidence="2 3">Thorbecke inbred</strain>
    </source>
</reference>
<dbReference type="Proteomes" id="UP000001811">
    <property type="component" value="Chromosome 3"/>
</dbReference>
<keyword evidence="1" id="KW-1133">Transmembrane helix</keyword>
<dbReference type="Bgee" id="ENSOCUG00000004369">
    <property type="expression patterns" value="Expressed in skin of back and 17 other cell types or tissues"/>
</dbReference>
<proteinExistence type="predicted"/>
<sequence length="183" mass="20608">MLINGAKLQVQLKLLSASIPSATRMAVSVLRLTIVLALSALILTCYADDKPDDKPDDSGKNPQPDFPKFLNILGTEIIENAVDFILRSMTRETINPILSRVQQIRRKKTLFLNRRDKDCKQSWNLKMSISLLGTFALPKSIQDLPKNLQVILLPQIVETLWCFLSIVMLPMVVVLQLLPSHDC</sequence>
<evidence type="ECO:0000256" key="1">
    <source>
        <dbReference type="SAM" id="Phobius"/>
    </source>
</evidence>
<dbReference type="EMBL" id="AAGW02027491">
    <property type="status" value="NOT_ANNOTATED_CDS"/>
    <property type="molecule type" value="Genomic_DNA"/>
</dbReference>
<name>A0A5F9DC39_RABIT</name>
<dbReference type="EMBL" id="AAGW02027490">
    <property type="status" value="NOT_ANNOTATED_CDS"/>
    <property type="molecule type" value="Genomic_DNA"/>
</dbReference>
<keyword evidence="1" id="KW-0472">Membrane</keyword>
<dbReference type="InterPro" id="IPR027950">
    <property type="entry name" value="DUF4576"/>
</dbReference>
<feature type="transmembrane region" description="Helical" evidence="1">
    <location>
        <begin position="156"/>
        <end position="178"/>
    </location>
</feature>
<organism evidence="2 3">
    <name type="scientific">Oryctolagus cuniculus</name>
    <name type="common">Rabbit</name>
    <dbReference type="NCBI Taxonomy" id="9986"/>
    <lineage>
        <taxon>Eukaryota</taxon>
        <taxon>Metazoa</taxon>
        <taxon>Chordata</taxon>
        <taxon>Craniata</taxon>
        <taxon>Vertebrata</taxon>
        <taxon>Euteleostomi</taxon>
        <taxon>Mammalia</taxon>
        <taxon>Eutheria</taxon>
        <taxon>Euarchontoglires</taxon>
        <taxon>Glires</taxon>
        <taxon>Lagomorpha</taxon>
        <taxon>Leporidae</taxon>
        <taxon>Oryctolagus</taxon>
    </lineage>
</organism>
<dbReference type="InParanoid" id="A0A5F9DC39"/>
<dbReference type="EMBL" id="AAGW02027494">
    <property type="status" value="NOT_ANNOTATED_CDS"/>
    <property type="molecule type" value="Genomic_DNA"/>
</dbReference>
<dbReference type="Pfam" id="PF15144">
    <property type="entry name" value="DUF4576"/>
    <property type="match status" value="1"/>
</dbReference>
<dbReference type="EMBL" id="AAGW02027493">
    <property type="status" value="NOT_ANNOTATED_CDS"/>
    <property type="molecule type" value="Genomic_DNA"/>
</dbReference>
<accession>A0A5F9DC39</accession>
<dbReference type="EMBL" id="AAGW02027492">
    <property type="status" value="NOT_ANNOTATED_CDS"/>
    <property type="molecule type" value="Genomic_DNA"/>
</dbReference>
<evidence type="ECO:0000313" key="3">
    <source>
        <dbReference type="Proteomes" id="UP000001811"/>
    </source>
</evidence>